<proteinExistence type="predicted"/>
<protein>
    <submittedName>
        <fullName evidence="1">Uncharacterized protein</fullName>
    </submittedName>
</protein>
<comment type="caution">
    <text evidence="1">The sequence shown here is derived from an EMBL/GenBank/DDBJ whole genome shotgun (WGS) entry which is preliminary data.</text>
</comment>
<evidence type="ECO:0000313" key="1">
    <source>
        <dbReference type="EMBL" id="RUS70778.1"/>
    </source>
</evidence>
<reference evidence="1 2" key="1">
    <citation type="submission" date="2019-01" db="EMBL/GenBank/DDBJ databases">
        <title>A draft genome assembly of the solar-powered sea slug Elysia chlorotica.</title>
        <authorList>
            <person name="Cai H."/>
            <person name="Li Q."/>
            <person name="Fang X."/>
            <person name="Li J."/>
            <person name="Curtis N.E."/>
            <person name="Altenburger A."/>
            <person name="Shibata T."/>
            <person name="Feng M."/>
            <person name="Maeda T."/>
            <person name="Schwartz J.A."/>
            <person name="Shigenobu S."/>
            <person name="Lundholm N."/>
            <person name="Nishiyama T."/>
            <person name="Yang H."/>
            <person name="Hasebe M."/>
            <person name="Li S."/>
            <person name="Pierce S.K."/>
            <person name="Wang J."/>
        </authorList>
    </citation>
    <scope>NUCLEOTIDE SEQUENCE [LARGE SCALE GENOMIC DNA]</scope>
    <source>
        <strain evidence="1">EC2010</strain>
        <tissue evidence="1">Whole organism of an adult</tissue>
    </source>
</reference>
<dbReference type="AlphaFoldDB" id="A0A3S0ZMD8"/>
<name>A0A3S0ZMD8_ELYCH</name>
<dbReference type="Proteomes" id="UP000271974">
    <property type="component" value="Unassembled WGS sequence"/>
</dbReference>
<sequence length="182" mass="18949">MRTVVQDSMSISGTHTHLASVPGAMLSPSTAPVWAQLDGEGGGGCVEHRADRMSVPGDRTSAVQSEEGLGKAIVKEDCLCLSNDIAKEEGLDIGQAVSTENCLDISGDTRDNIAKEDCLLEQLASDLTRSVSCMCRVSDQDLHSSSDTFGLCGDGQCEHTGQCCAPPGETTNGLGDLVCAVM</sequence>
<gene>
    <name evidence="1" type="ORF">EGW08_021457</name>
</gene>
<evidence type="ECO:0000313" key="2">
    <source>
        <dbReference type="Proteomes" id="UP000271974"/>
    </source>
</evidence>
<accession>A0A3S0ZMD8</accession>
<keyword evidence="2" id="KW-1185">Reference proteome</keyword>
<dbReference type="EMBL" id="RQTK01001335">
    <property type="protein sequence ID" value="RUS70778.1"/>
    <property type="molecule type" value="Genomic_DNA"/>
</dbReference>
<organism evidence="1 2">
    <name type="scientific">Elysia chlorotica</name>
    <name type="common">Eastern emerald elysia</name>
    <name type="synonym">Sea slug</name>
    <dbReference type="NCBI Taxonomy" id="188477"/>
    <lineage>
        <taxon>Eukaryota</taxon>
        <taxon>Metazoa</taxon>
        <taxon>Spiralia</taxon>
        <taxon>Lophotrochozoa</taxon>
        <taxon>Mollusca</taxon>
        <taxon>Gastropoda</taxon>
        <taxon>Heterobranchia</taxon>
        <taxon>Euthyneura</taxon>
        <taxon>Panpulmonata</taxon>
        <taxon>Sacoglossa</taxon>
        <taxon>Placobranchoidea</taxon>
        <taxon>Plakobranchidae</taxon>
        <taxon>Elysia</taxon>
    </lineage>
</organism>